<dbReference type="SUPFAM" id="SSF56112">
    <property type="entry name" value="Protein kinase-like (PK-like)"/>
    <property type="match status" value="1"/>
</dbReference>
<dbReference type="Proteomes" id="UP001201273">
    <property type="component" value="Unassembled WGS sequence"/>
</dbReference>
<reference evidence="1 2" key="1">
    <citation type="journal article" date="2022" name="Environ. Microbiol. Rep.">
        <title>Eco-phylogenetic analyses reveal divergent evolution of vitamin B12 metabolism in the marine bacterial family 'Psychromonadaceae'.</title>
        <authorList>
            <person name="Jin X."/>
            <person name="Yang Y."/>
            <person name="Cao H."/>
            <person name="Gao B."/>
            <person name="Zhao Z."/>
        </authorList>
    </citation>
    <scope>NUCLEOTIDE SEQUENCE [LARGE SCALE GENOMIC DNA]</scope>
    <source>
        <strain evidence="1 2">MKS20</strain>
    </source>
</reference>
<dbReference type="InterPro" id="IPR011009">
    <property type="entry name" value="Kinase-like_dom_sf"/>
</dbReference>
<evidence type="ECO:0000313" key="2">
    <source>
        <dbReference type="Proteomes" id="UP001201273"/>
    </source>
</evidence>
<evidence type="ECO:0000313" key="1">
    <source>
        <dbReference type="EMBL" id="MCE2594012.1"/>
    </source>
</evidence>
<gene>
    <name evidence="1" type="ORF">K6Y31_04180</name>
</gene>
<name>A0ABS8W7D1_9GAMM</name>
<dbReference type="InterPro" id="IPR029044">
    <property type="entry name" value="Nucleotide-diphossugar_trans"/>
</dbReference>
<sequence>MFLIMSAAYISQELESEFGTIPPAFLPLGNKRLFQHQVNSAPTGKRVFLTVPESYAISDFDRNWLRQRNVTILAIPDDISLGASLISALNLVGHNLDEPLSILFGDTLIPELPSGEDIVAISEVENSYNWAVVTHDETELLKTNQIRSELDSANVVSGYFKCSQPKVLIKALIQAHWDFNGGMNLYHAHVGLTTVRIDNWLDFGHVNTYYRSKAKYTTQRAFNELTITPRWIEKSSHKSIKIQAEAHWFEQLPPMMRTFTPQFLGATHDKNAESCAYRLEYLHYTALNELYVFSALPDMVWRRIINGCLHFIDECLFHSAPSQQPVSDLATLFAEKTQSRLAQYCKTQQLDPEKKWHYNQSLTLSLTELDRLSQDCLPKIQHASTVMHGDFCFSNILYDFRTNSIKTIDPRGLNQQQELTIFGDVRYDLAKLSHSIIGLYDWIIAGYFNLTITENIIDFALLQPKELKATQQFFMTQVEQKYGLTRSEIYAMQIQLFLSMLPLHADDKNRQNALLANAFRLYQLLAEELS</sequence>
<dbReference type="SUPFAM" id="SSF53448">
    <property type="entry name" value="Nucleotide-diphospho-sugar transferases"/>
    <property type="match status" value="1"/>
</dbReference>
<dbReference type="EMBL" id="JAIMJA010000003">
    <property type="protein sequence ID" value="MCE2594012.1"/>
    <property type="molecule type" value="Genomic_DNA"/>
</dbReference>
<dbReference type="Gene3D" id="3.90.550.10">
    <property type="entry name" value="Spore Coat Polysaccharide Biosynthesis Protein SpsA, Chain A"/>
    <property type="match status" value="1"/>
</dbReference>
<keyword evidence="2" id="KW-1185">Reference proteome</keyword>
<organism evidence="1 2">
    <name type="scientific">Motilimonas cestriensis</name>
    <dbReference type="NCBI Taxonomy" id="2742685"/>
    <lineage>
        <taxon>Bacteria</taxon>
        <taxon>Pseudomonadati</taxon>
        <taxon>Pseudomonadota</taxon>
        <taxon>Gammaproteobacteria</taxon>
        <taxon>Alteromonadales</taxon>
        <taxon>Alteromonadales genera incertae sedis</taxon>
        <taxon>Motilimonas</taxon>
    </lineage>
</organism>
<protein>
    <submittedName>
        <fullName evidence="1">Capsular biosynthesis protein</fullName>
    </submittedName>
</protein>
<accession>A0ABS8W7D1</accession>
<proteinExistence type="predicted"/>
<comment type="caution">
    <text evidence="1">The sequence shown here is derived from an EMBL/GenBank/DDBJ whole genome shotgun (WGS) entry which is preliminary data.</text>
</comment>
<dbReference type="RefSeq" id="WP_233051592.1">
    <property type="nucleotide sequence ID" value="NZ_JAIMJA010000003.1"/>
</dbReference>